<organism evidence="1 2">
    <name type="scientific">Orientia tsutsugamushi</name>
    <name type="common">Rickettsia tsutsugamushi</name>
    <dbReference type="NCBI Taxonomy" id="784"/>
    <lineage>
        <taxon>Bacteria</taxon>
        <taxon>Pseudomonadati</taxon>
        <taxon>Pseudomonadota</taxon>
        <taxon>Alphaproteobacteria</taxon>
        <taxon>Rickettsiales</taxon>
        <taxon>Rickettsiaceae</taxon>
        <taxon>Rickettsieae</taxon>
        <taxon>Orientia</taxon>
    </lineage>
</organism>
<dbReference type="Proteomes" id="UP000244992">
    <property type="component" value="Chromosome I"/>
</dbReference>
<accession>A0A2U3QTB2</accession>
<evidence type="ECO:0000313" key="1">
    <source>
        <dbReference type="EMBL" id="SPR04197.1"/>
    </source>
</evidence>
<proteinExistence type="predicted"/>
<protein>
    <recommendedName>
        <fullName evidence="3">Cytoplasmic protein</fullName>
    </recommendedName>
</protein>
<sequence>MVQNKKKPIMPIATAIWLIDNTALTFKQIAEFCGMHELEIKNIANGEVAQGIKPINPILTNQLTQKEIDRCSNNSSAVLQLHKDDTDCLLGNKKVKRVTRYTPIARRHDKPDAIYWLLRTYPDIQDYQIIKLVGTTKTTIKAIREKTHWNMKDIHARDPVLLGLCNQVELDTIVKNLSSSDNKSKLDTAVVTEEA</sequence>
<evidence type="ECO:0000313" key="2">
    <source>
        <dbReference type="Proteomes" id="UP000244992"/>
    </source>
</evidence>
<name>A0A2U3QTB2_ORITS</name>
<dbReference type="RefSeq" id="WP_045915847.1">
    <property type="nucleotide sequence ID" value="NZ_LS398550.1"/>
</dbReference>
<gene>
    <name evidence="1" type="ORF">KATO_00406</name>
</gene>
<dbReference type="InterPro" id="IPR010421">
    <property type="entry name" value="TrcR"/>
</dbReference>
<dbReference type="Pfam" id="PF06242">
    <property type="entry name" value="TrcR"/>
    <property type="match status" value="1"/>
</dbReference>
<dbReference type="EMBL" id="LS398550">
    <property type="protein sequence ID" value="SPR04197.1"/>
    <property type="molecule type" value="Genomic_DNA"/>
</dbReference>
<evidence type="ECO:0008006" key="3">
    <source>
        <dbReference type="Google" id="ProtNLM"/>
    </source>
</evidence>
<dbReference type="AlphaFoldDB" id="A0A2U3QTB2"/>
<reference evidence="2" key="1">
    <citation type="submission" date="2018-03" db="EMBL/GenBank/DDBJ databases">
        <authorList>
            <person name="Batty M. E."/>
            <person name="Batty M E."/>
        </authorList>
    </citation>
    <scope>NUCLEOTIDE SEQUENCE [LARGE SCALE GENOMIC DNA]</scope>
</reference>